<dbReference type="AlphaFoldDB" id="A0A6N3ALU1"/>
<dbReference type="InterPro" id="IPR018337">
    <property type="entry name" value="Cell_wall/Cho-bd_repeat"/>
</dbReference>
<evidence type="ECO:0000256" key="1">
    <source>
        <dbReference type="ARBA" id="ARBA00022737"/>
    </source>
</evidence>
<feature type="repeat" description="Cell wall-binding" evidence="2">
    <location>
        <begin position="44"/>
        <end position="63"/>
    </location>
</feature>
<accession>A0A6N3ALU1</accession>
<organism evidence="4">
    <name type="scientific">Hungatella hathewayi</name>
    <dbReference type="NCBI Taxonomy" id="154046"/>
    <lineage>
        <taxon>Bacteria</taxon>
        <taxon>Bacillati</taxon>
        <taxon>Bacillota</taxon>
        <taxon>Clostridia</taxon>
        <taxon>Lachnospirales</taxon>
        <taxon>Lachnospiraceae</taxon>
        <taxon>Hungatella</taxon>
    </lineage>
</organism>
<feature type="chain" id="PRO_5026698629" evidence="3">
    <location>
        <begin position="24"/>
        <end position="184"/>
    </location>
</feature>
<dbReference type="SUPFAM" id="SSF69360">
    <property type="entry name" value="Cell wall binding repeat"/>
    <property type="match status" value="1"/>
</dbReference>
<evidence type="ECO:0000313" key="4">
    <source>
        <dbReference type="EMBL" id="VYT93575.1"/>
    </source>
</evidence>
<dbReference type="GO" id="GO:0008745">
    <property type="term" value="F:N-acetylmuramoyl-L-alanine amidase activity"/>
    <property type="evidence" value="ECO:0007669"/>
    <property type="project" value="UniProtKB-EC"/>
</dbReference>
<keyword evidence="1" id="KW-0677">Repeat</keyword>
<evidence type="ECO:0000256" key="3">
    <source>
        <dbReference type="SAM" id="SignalP"/>
    </source>
</evidence>
<evidence type="ECO:0000256" key="2">
    <source>
        <dbReference type="PROSITE-ProRule" id="PRU00591"/>
    </source>
</evidence>
<reference evidence="4" key="1">
    <citation type="submission" date="2019-11" db="EMBL/GenBank/DDBJ databases">
        <authorList>
            <person name="Feng L."/>
        </authorList>
    </citation>
    <scope>NUCLEOTIDE SEQUENCE</scope>
    <source>
        <strain evidence="4">ChathewayiLFYP18</strain>
    </source>
</reference>
<name>A0A6N3ALU1_9FIRM</name>
<dbReference type="EC" id="3.5.1.28" evidence="4"/>
<gene>
    <name evidence="4" type="primary">lytA_20</name>
    <name evidence="4" type="ORF">CHLFYP18_05944</name>
</gene>
<dbReference type="PROSITE" id="PS51170">
    <property type="entry name" value="CW"/>
    <property type="match status" value="1"/>
</dbReference>
<keyword evidence="4" id="KW-0378">Hydrolase</keyword>
<proteinExistence type="predicted"/>
<sequence length="184" mass="21183">MKKARLFLATLSMSAIMCMTALAGEWKQDQTGWWYQNDDGSYSQNVLKKIDSYWYYFDSTGYMKTGWFQFSYGWFGFREDGSCLNPISEINGAPVGAPENGWISVGASLPTLVDGASDDQIQFYNDIWWCSPQYFNNLSELAEQDRIVREPTNSLTPDTVVDWSNATYDYDNYDDSDDYDDFDD</sequence>
<dbReference type="EMBL" id="CACRUH010000016">
    <property type="protein sequence ID" value="VYT93575.1"/>
    <property type="molecule type" value="Genomic_DNA"/>
</dbReference>
<dbReference type="Pfam" id="PF01473">
    <property type="entry name" value="Choline_bind_1"/>
    <property type="match status" value="1"/>
</dbReference>
<dbReference type="RefSeq" id="WP_156832500.1">
    <property type="nucleotide sequence ID" value="NZ_CACRUH010000016.1"/>
</dbReference>
<feature type="signal peptide" evidence="3">
    <location>
        <begin position="1"/>
        <end position="23"/>
    </location>
</feature>
<protein>
    <submittedName>
        <fullName evidence="4">Autolysin</fullName>
        <ecNumber evidence="4">3.5.1.28</ecNumber>
    </submittedName>
</protein>
<keyword evidence="3" id="KW-0732">Signal</keyword>
<dbReference type="Gene3D" id="2.10.270.10">
    <property type="entry name" value="Cholin Binding"/>
    <property type="match status" value="1"/>
</dbReference>